<dbReference type="Proteomes" id="UP000542674">
    <property type="component" value="Unassembled WGS sequence"/>
</dbReference>
<organism evidence="2 3">
    <name type="scientific">Saccharothrix violaceirubra</name>
    <dbReference type="NCBI Taxonomy" id="413306"/>
    <lineage>
        <taxon>Bacteria</taxon>
        <taxon>Bacillati</taxon>
        <taxon>Actinomycetota</taxon>
        <taxon>Actinomycetes</taxon>
        <taxon>Pseudonocardiales</taxon>
        <taxon>Pseudonocardiaceae</taxon>
        <taxon>Saccharothrix</taxon>
    </lineage>
</organism>
<dbReference type="GO" id="GO:0005886">
    <property type="term" value="C:plasma membrane"/>
    <property type="evidence" value="ECO:0007669"/>
    <property type="project" value="TreeGrafter"/>
</dbReference>
<proteinExistence type="predicted"/>
<dbReference type="Pfam" id="PF02698">
    <property type="entry name" value="DUF218"/>
    <property type="match status" value="1"/>
</dbReference>
<dbReference type="AlphaFoldDB" id="A0A7W7T7T1"/>
<dbReference type="EMBL" id="JACHJS010000001">
    <property type="protein sequence ID" value="MBB4968095.1"/>
    <property type="molecule type" value="Genomic_DNA"/>
</dbReference>
<dbReference type="PANTHER" id="PTHR30336">
    <property type="entry name" value="INNER MEMBRANE PROTEIN, PROBABLE PERMEASE"/>
    <property type="match status" value="1"/>
</dbReference>
<gene>
    <name evidence="2" type="ORF">F4559_005454</name>
</gene>
<keyword evidence="3" id="KW-1185">Reference proteome</keyword>
<dbReference type="CDD" id="cd06259">
    <property type="entry name" value="YdcF-like"/>
    <property type="match status" value="1"/>
</dbReference>
<dbReference type="PANTHER" id="PTHR30336:SF6">
    <property type="entry name" value="INTEGRAL MEMBRANE PROTEIN"/>
    <property type="match status" value="1"/>
</dbReference>
<comment type="caution">
    <text evidence="2">The sequence shown here is derived from an EMBL/GenBank/DDBJ whole genome shotgun (WGS) entry which is preliminary data.</text>
</comment>
<sequence>MRLFRKVRWKRVLLVAGLVALIGTVPYAWVLISSAPYRFKAEDVPETPVALVLGAGLRDGRPTPFLAGRLDVAADLFRRGKVKVLLVSGDNSTVDYDEPGAMRRYLVEHGVPERFIVADYAGLDTWDSCTRAKRIFGVDRLTVVSQVTHLPRAVTLCRRAGVDAYGVGHETWDDYRGTTVQQYVRESVAAYKALWEGVVVRRDPKFLGPQEPGVIQALDA</sequence>
<dbReference type="InterPro" id="IPR051599">
    <property type="entry name" value="Cell_Envelope_Assoc"/>
</dbReference>
<dbReference type="RefSeq" id="WP_184673331.1">
    <property type="nucleotide sequence ID" value="NZ_BAABAI010000041.1"/>
</dbReference>
<reference evidence="2 3" key="1">
    <citation type="submission" date="2020-08" db="EMBL/GenBank/DDBJ databases">
        <title>Sequencing the genomes of 1000 actinobacteria strains.</title>
        <authorList>
            <person name="Klenk H.-P."/>
        </authorList>
    </citation>
    <scope>NUCLEOTIDE SEQUENCE [LARGE SCALE GENOMIC DNA]</scope>
    <source>
        <strain evidence="2 3">DSM 45084</strain>
    </source>
</reference>
<name>A0A7W7T7T1_9PSEU</name>
<evidence type="ECO:0000259" key="1">
    <source>
        <dbReference type="Pfam" id="PF02698"/>
    </source>
</evidence>
<accession>A0A7W7T7T1</accession>
<feature type="domain" description="DUF218" evidence="1">
    <location>
        <begin position="49"/>
        <end position="167"/>
    </location>
</feature>
<protein>
    <submittedName>
        <fullName evidence="2">Vancomycin permeability regulator SanA</fullName>
    </submittedName>
</protein>
<dbReference type="InterPro" id="IPR003848">
    <property type="entry name" value="DUF218"/>
</dbReference>
<evidence type="ECO:0000313" key="3">
    <source>
        <dbReference type="Proteomes" id="UP000542674"/>
    </source>
</evidence>
<evidence type="ECO:0000313" key="2">
    <source>
        <dbReference type="EMBL" id="MBB4968095.1"/>
    </source>
</evidence>